<dbReference type="Gene3D" id="1.20.1050.80">
    <property type="entry name" value="VPS9 domain"/>
    <property type="match status" value="1"/>
</dbReference>
<dbReference type="eggNOG" id="ENOG502SBVI">
    <property type="taxonomic scope" value="Eukaryota"/>
</dbReference>
<dbReference type="GO" id="GO:0005085">
    <property type="term" value="F:guanyl-nucleotide exchange factor activity"/>
    <property type="evidence" value="ECO:0007669"/>
    <property type="project" value="TreeGrafter"/>
</dbReference>
<evidence type="ECO:0000313" key="4">
    <source>
        <dbReference type="Proteomes" id="UP000007799"/>
    </source>
</evidence>
<dbReference type="EMBL" id="GL832960">
    <property type="protein sequence ID" value="EGD81892.1"/>
    <property type="molecule type" value="Genomic_DNA"/>
</dbReference>
<proteinExistence type="predicted"/>
<dbReference type="GO" id="GO:0030133">
    <property type="term" value="C:transport vesicle"/>
    <property type="evidence" value="ECO:0007669"/>
    <property type="project" value="TreeGrafter"/>
</dbReference>
<dbReference type="RefSeq" id="XP_004996075.1">
    <property type="nucleotide sequence ID" value="XM_004996018.1"/>
</dbReference>
<dbReference type="STRING" id="946362.F2U2P8"/>
<dbReference type="SUPFAM" id="SSF109993">
    <property type="entry name" value="VPS9 domain"/>
    <property type="match status" value="1"/>
</dbReference>
<dbReference type="InterPro" id="IPR037191">
    <property type="entry name" value="VPS9_dom_sf"/>
</dbReference>
<feature type="compositionally biased region" description="Gly residues" evidence="1">
    <location>
        <begin position="482"/>
        <end position="493"/>
    </location>
</feature>
<dbReference type="InParanoid" id="F2U2P8"/>
<gene>
    <name evidence="3" type="ORF">PTSG_02578</name>
</gene>
<dbReference type="Proteomes" id="UP000007799">
    <property type="component" value="Unassembled WGS sequence"/>
</dbReference>
<dbReference type="KEGG" id="sre:PTSG_02578"/>
<dbReference type="PANTHER" id="PTHR24170">
    <property type="entry name" value="ANKYRIN REPEAT DOMAIN-CONTAINING PROTEIN 27"/>
    <property type="match status" value="1"/>
</dbReference>
<dbReference type="GO" id="GO:0005770">
    <property type="term" value="C:late endosome"/>
    <property type="evidence" value="ECO:0007669"/>
    <property type="project" value="TreeGrafter"/>
</dbReference>
<evidence type="ECO:0000313" key="3">
    <source>
        <dbReference type="EMBL" id="EGD81892.1"/>
    </source>
</evidence>
<dbReference type="InterPro" id="IPR051248">
    <property type="entry name" value="UPF0507/Ank_repeat_27"/>
</dbReference>
<dbReference type="OrthoDB" id="411646at2759"/>
<feature type="compositionally biased region" description="Gly residues" evidence="1">
    <location>
        <begin position="406"/>
        <end position="418"/>
    </location>
</feature>
<dbReference type="PANTHER" id="PTHR24170:SF1">
    <property type="entry name" value="DOMAIN PROTEIN, PUTATIVE (AFU_ORTHOLOGUE AFUA_1G09870)-RELATED"/>
    <property type="match status" value="1"/>
</dbReference>
<organism evidence="4">
    <name type="scientific">Salpingoeca rosetta (strain ATCC 50818 / BSB-021)</name>
    <dbReference type="NCBI Taxonomy" id="946362"/>
    <lineage>
        <taxon>Eukaryota</taxon>
        <taxon>Choanoflagellata</taxon>
        <taxon>Craspedida</taxon>
        <taxon>Salpingoecidae</taxon>
        <taxon>Salpingoeca</taxon>
    </lineage>
</organism>
<dbReference type="PROSITE" id="PS51205">
    <property type="entry name" value="VPS9"/>
    <property type="match status" value="1"/>
</dbReference>
<evidence type="ECO:0000256" key="1">
    <source>
        <dbReference type="SAM" id="MobiDB-lite"/>
    </source>
</evidence>
<dbReference type="GO" id="GO:0005769">
    <property type="term" value="C:early endosome"/>
    <property type="evidence" value="ECO:0007669"/>
    <property type="project" value="TreeGrafter"/>
</dbReference>
<feature type="compositionally biased region" description="Low complexity" evidence="1">
    <location>
        <begin position="497"/>
        <end position="511"/>
    </location>
</feature>
<dbReference type="GeneID" id="16076663"/>
<keyword evidence="4" id="KW-1185">Reference proteome</keyword>
<dbReference type="GO" id="GO:0097422">
    <property type="term" value="C:tubular endosome"/>
    <property type="evidence" value="ECO:0007669"/>
    <property type="project" value="TreeGrafter"/>
</dbReference>
<protein>
    <recommendedName>
        <fullName evidence="2">VPS9 domain-containing protein</fullName>
    </recommendedName>
</protein>
<dbReference type="GO" id="GO:0005886">
    <property type="term" value="C:plasma membrane"/>
    <property type="evidence" value="ECO:0007669"/>
    <property type="project" value="TreeGrafter"/>
</dbReference>
<evidence type="ECO:0000259" key="2">
    <source>
        <dbReference type="PROSITE" id="PS51205"/>
    </source>
</evidence>
<accession>F2U2P8</accession>
<reference evidence="3" key="1">
    <citation type="submission" date="2009-08" db="EMBL/GenBank/DDBJ databases">
        <title>Annotation of Salpingoeca rosetta.</title>
        <authorList>
            <consortium name="The Broad Institute Genome Sequencing Platform"/>
            <person name="Russ C."/>
            <person name="Cuomo C."/>
            <person name="Burger G."/>
            <person name="Gray M.W."/>
            <person name="Holland P.W.H."/>
            <person name="King N."/>
            <person name="Lang F.B.F."/>
            <person name="Roger A.J."/>
            <person name="Ruiz-Trillo I."/>
            <person name="Young S.K."/>
            <person name="Zeng Q."/>
            <person name="Gargeya S."/>
            <person name="Alvarado L."/>
            <person name="Berlin A."/>
            <person name="Chapman S.B."/>
            <person name="Chen Z."/>
            <person name="Freedman E."/>
            <person name="Gellesch M."/>
            <person name="Goldberg J."/>
            <person name="Griggs A."/>
            <person name="Gujja S."/>
            <person name="Heilman E."/>
            <person name="Heiman D."/>
            <person name="Howarth C."/>
            <person name="Mehta T."/>
            <person name="Neiman D."/>
            <person name="Pearson M."/>
            <person name="Roberts A."/>
            <person name="Saif S."/>
            <person name="Shea T."/>
            <person name="Shenoy N."/>
            <person name="Sisk P."/>
            <person name="Stolte C."/>
            <person name="Sykes S."/>
            <person name="White J."/>
            <person name="Yandava C."/>
            <person name="Haas B."/>
            <person name="Nusbaum C."/>
            <person name="Birren B."/>
        </authorList>
    </citation>
    <scope>NUCLEOTIDE SEQUENCE [LARGE SCALE GENOMIC DNA]</scope>
    <source>
        <strain evidence="3">ATCC 50818</strain>
    </source>
</reference>
<feature type="compositionally biased region" description="Polar residues" evidence="1">
    <location>
        <begin position="440"/>
        <end position="449"/>
    </location>
</feature>
<feature type="region of interest" description="Disordered" evidence="1">
    <location>
        <begin position="397"/>
        <end position="511"/>
    </location>
</feature>
<dbReference type="Pfam" id="PF02204">
    <property type="entry name" value="VPS9"/>
    <property type="match status" value="1"/>
</dbReference>
<dbReference type="InterPro" id="IPR003123">
    <property type="entry name" value="VPS9"/>
</dbReference>
<name>F2U2P8_SALR5</name>
<sequence length="547" mass="59349">MADDDADRLLDVDHNDLFRALQTNLHKVWQQAQENCWVVCIPRPSISNNIRLTKDIVRRHVLRPSPVYKGQYLTLGSKPHKFEIKGNQLVSLDGDAPIRIIHEEAFYNENFEPFKVYCIDNAIGNVTYTKANEGSDLLQLKRLPSGRAYVEWLDANVDAEKMLQCRRLVRAFNMEYLTAKGYVHYVREKVSSLWTDVLMKVQGSRRGRGSTHTSTDVTQFWEEAAECFVLVESHRKLHGVYVREWETHAAVLRSAFHRYQTDPAPLDVSRAFEPLDLTQAVAALATLPGRHCRLDKDAALQEVLDLISAAAELHNVTTGAKLVLASDDLIPLLSKCVLLSRKDSLFAELAYMKEMRLSDTNDTSQAHFNLVTLEAALTNAVQSFGLQLPAISGVGDTPVAAEHTRGGGTGGGGGGDGSGVHSALSGGRGRRGDGGVSGSNAGMSQQQDLVSGAPVQGGDGGDGRRGSGGNNEQKQIQRQRGGDGSVHGNGDGGDTQASTGKTTAKTNTTAAPAEVVVLPELQSRVRTTDGQAPRVGGLLSRLSQFNF</sequence>
<dbReference type="GO" id="GO:0045022">
    <property type="term" value="P:early endosome to late endosome transport"/>
    <property type="evidence" value="ECO:0007669"/>
    <property type="project" value="TreeGrafter"/>
</dbReference>
<dbReference type="GO" id="GO:0000149">
    <property type="term" value="F:SNARE binding"/>
    <property type="evidence" value="ECO:0007669"/>
    <property type="project" value="TreeGrafter"/>
</dbReference>
<feature type="domain" description="VPS9" evidence="2">
    <location>
        <begin position="246"/>
        <end position="389"/>
    </location>
</feature>
<dbReference type="AlphaFoldDB" id="F2U2P8"/>